<evidence type="ECO:0000256" key="4">
    <source>
        <dbReference type="ARBA" id="ARBA00023098"/>
    </source>
</evidence>
<dbReference type="PANTHER" id="PTHR10434:SF64">
    <property type="entry name" value="1-ACYL-SN-GLYCEROL-3-PHOSPHATE ACYLTRANSFERASE-RELATED"/>
    <property type="match status" value="1"/>
</dbReference>
<accession>A0A5D0RQT1</accession>
<keyword evidence="3 7" id="KW-0808">Transferase</keyword>
<dbReference type="SUPFAM" id="SSF69593">
    <property type="entry name" value="Glycerol-3-phosphate (1)-acyltransferase"/>
    <property type="match status" value="1"/>
</dbReference>
<dbReference type="Proteomes" id="UP000322080">
    <property type="component" value="Unassembled WGS sequence"/>
</dbReference>
<evidence type="ECO:0000313" key="8">
    <source>
        <dbReference type="Proteomes" id="UP000322080"/>
    </source>
</evidence>
<feature type="domain" description="Phospholipid/glycerol acyltransferase" evidence="6">
    <location>
        <begin position="56"/>
        <end position="171"/>
    </location>
</feature>
<gene>
    <name evidence="7" type="ORF">FVF75_01280</name>
</gene>
<keyword evidence="8" id="KW-1185">Reference proteome</keyword>
<evidence type="ECO:0000313" key="7">
    <source>
        <dbReference type="EMBL" id="TYB83356.1"/>
    </source>
</evidence>
<dbReference type="GO" id="GO:0006654">
    <property type="term" value="P:phosphatidic acid biosynthetic process"/>
    <property type="evidence" value="ECO:0007669"/>
    <property type="project" value="TreeGrafter"/>
</dbReference>
<reference evidence="7 8" key="1">
    <citation type="submission" date="2019-08" db="EMBL/GenBank/DDBJ databases">
        <title>Identification of a novel species of the genus Boseongicola.</title>
        <authorList>
            <person name="Zhang X.-Q."/>
        </authorList>
    </citation>
    <scope>NUCLEOTIDE SEQUENCE [LARGE SCALE GENOMIC DNA]</scope>
    <source>
        <strain evidence="7 8">HY14</strain>
    </source>
</reference>
<dbReference type="EMBL" id="VSIY01000003">
    <property type="protein sequence ID" value="TYB83356.1"/>
    <property type="molecule type" value="Genomic_DNA"/>
</dbReference>
<organism evidence="7 8">
    <name type="scientific">Maritimibacter fusiformis</name>
    <dbReference type="NCBI Taxonomy" id="2603819"/>
    <lineage>
        <taxon>Bacteria</taxon>
        <taxon>Pseudomonadati</taxon>
        <taxon>Pseudomonadota</taxon>
        <taxon>Alphaproteobacteria</taxon>
        <taxon>Rhodobacterales</taxon>
        <taxon>Roseobacteraceae</taxon>
        <taxon>Maritimibacter</taxon>
    </lineage>
</organism>
<evidence type="ECO:0000256" key="3">
    <source>
        <dbReference type="ARBA" id="ARBA00022679"/>
    </source>
</evidence>
<dbReference type="InterPro" id="IPR002123">
    <property type="entry name" value="Plipid/glycerol_acylTrfase"/>
</dbReference>
<evidence type="ECO:0000256" key="1">
    <source>
        <dbReference type="ARBA" id="ARBA00005189"/>
    </source>
</evidence>
<name>A0A5D0RQT1_9RHOB</name>
<dbReference type="Pfam" id="PF01553">
    <property type="entry name" value="Acyltransferase"/>
    <property type="match status" value="1"/>
</dbReference>
<dbReference type="AlphaFoldDB" id="A0A5D0RQT1"/>
<comment type="caution">
    <text evidence="7">The sequence shown here is derived from an EMBL/GenBank/DDBJ whole genome shotgun (WGS) entry which is preliminary data.</text>
</comment>
<evidence type="ECO:0000259" key="6">
    <source>
        <dbReference type="SMART" id="SM00563"/>
    </source>
</evidence>
<dbReference type="CDD" id="cd07989">
    <property type="entry name" value="LPLAT_AGPAT-like"/>
    <property type="match status" value="1"/>
</dbReference>
<comment type="pathway">
    <text evidence="1">Lipid metabolism.</text>
</comment>
<keyword evidence="4" id="KW-0443">Lipid metabolism</keyword>
<dbReference type="PANTHER" id="PTHR10434">
    <property type="entry name" value="1-ACYL-SN-GLYCEROL-3-PHOSPHATE ACYLTRANSFERASE"/>
    <property type="match status" value="1"/>
</dbReference>
<keyword evidence="2" id="KW-0444">Lipid biosynthesis</keyword>
<protein>
    <submittedName>
        <fullName evidence="7">1-acyl-sn-glycerol-3-phosphate acyltransferase</fullName>
    </submittedName>
</protein>
<sequence>MVVVYASGLLVRLVEPLAFGAHRPITHRMIQGFFAVSMAIFGIRVRTEGTPMQTAGVVVANHSSWLDIFAIYARHRVYFVAKDDVAGWPVVGRLVRFSGALFINRSRRGSAAQIVDLRDRVLAGQRLNFFPEGTSSDGQRVLPFKPTLFAAFADPALRDITRVQPVTIVYTAPKGADPRFYAWWGQMTLGPHFIKVVSRLRQGEVKLIYHEPVAVADFADRKALAAHCEAVIRARFEAERAKAA</sequence>
<evidence type="ECO:0000256" key="5">
    <source>
        <dbReference type="ARBA" id="ARBA00023315"/>
    </source>
</evidence>
<evidence type="ECO:0000256" key="2">
    <source>
        <dbReference type="ARBA" id="ARBA00022516"/>
    </source>
</evidence>
<proteinExistence type="predicted"/>
<dbReference type="SMART" id="SM00563">
    <property type="entry name" value="PlsC"/>
    <property type="match status" value="1"/>
</dbReference>
<dbReference type="GO" id="GO:0003841">
    <property type="term" value="F:1-acylglycerol-3-phosphate O-acyltransferase activity"/>
    <property type="evidence" value="ECO:0007669"/>
    <property type="project" value="TreeGrafter"/>
</dbReference>
<keyword evidence="5 7" id="KW-0012">Acyltransferase</keyword>